<sequence length="209" mass="23288">MSIQLHFNLFSFAALPVLFACVRLLCYFYSVDRSPYMLIHLLSLWSGGERKEIDPLAVAALVVSFLAGKKEMGGKGDSGAVPRSPIGYHQGGGMLTGCSGSLWCTTTHNEPDVRLRRHLPTKQFLPVCICDIRLISAIFWILRFSHLTCDRESSNHVFRSTLKRIKPMERKDIAVQQRHNIAERYKTAPTGANPGDRIGNGGVGRWGCN</sequence>
<keyword evidence="4" id="KW-1185">Reference proteome</keyword>
<keyword evidence="2" id="KW-0812">Transmembrane</keyword>
<dbReference type="EMBL" id="WJBH02000007">
    <property type="protein sequence ID" value="KAI9555336.1"/>
    <property type="molecule type" value="Genomic_DNA"/>
</dbReference>
<organism evidence="3 4">
    <name type="scientific">Daphnia sinensis</name>
    <dbReference type="NCBI Taxonomy" id="1820382"/>
    <lineage>
        <taxon>Eukaryota</taxon>
        <taxon>Metazoa</taxon>
        <taxon>Ecdysozoa</taxon>
        <taxon>Arthropoda</taxon>
        <taxon>Crustacea</taxon>
        <taxon>Branchiopoda</taxon>
        <taxon>Diplostraca</taxon>
        <taxon>Cladocera</taxon>
        <taxon>Anomopoda</taxon>
        <taxon>Daphniidae</taxon>
        <taxon>Daphnia</taxon>
        <taxon>Daphnia similis group</taxon>
    </lineage>
</organism>
<comment type="caution">
    <text evidence="3">The sequence shown here is derived from an EMBL/GenBank/DDBJ whole genome shotgun (WGS) entry which is preliminary data.</text>
</comment>
<dbReference type="Proteomes" id="UP000820818">
    <property type="component" value="Linkage Group LG7"/>
</dbReference>
<dbReference type="AlphaFoldDB" id="A0AAD5KLP8"/>
<accession>A0AAD5KLP8</accession>
<proteinExistence type="predicted"/>
<gene>
    <name evidence="3" type="ORF">GHT06_017851</name>
</gene>
<evidence type="ECO:0000313" key="4">
    <source>
        <dbReference type="Proteomes" id="UP000820818"/>
    </source>
</evidence>
<feature type="transmembrane region" description="Helical" evidence="2">
    <location>
        <begin position="6"/>
        <end position="29"/>
    </location>
</feature>
<feature type="region of interest" description="Disordered" evidence="1">
    <location>
        <begin position="187"/>
        <end position="209"/>
    </location>
</feature>
<reference evidence="3 4" key="1">
    <citation type="submission" date="2022-05" db="EMBL/GenBank/DDBJ databases">
        <title>A multi-omics perspective on studying reproductive biology in Daphnia sinensis.</title>
        <authorList>
            <person name="Jia J."/>
        </authorList>
    </citation>
    <scope>NUCLEOTIDE SEQUENCE [LARGE SCALE GENOMIC DNA]</scope>
    <source>
        <strain evidence="3 4">WSL</strain>
    </source>
</reference>
<feature type="compositionally biased region" description="Gly residues" evidence="1">
    <location>
        <begin position="198"/>
        <end position="209"/>
    </location>
</feature>
<evidence type="ECO:0000256" key="1">
    <source>
        <dbReference type="SAM" id="MobiDB-lite"/>
    </source>
</evidence>
<name>A0AAD5KLP8_9CRUS</name>
<keyword evidence="2" id="KW-0472">Membrane</keyword>
<evidence type="ECO:0000256" key="2">
    <source>
        <dbReference type="SAM" id="Phobius"/>
    </source>
</evidence>
<evidence type="ECO:0000313" key="3">
    <source>
        <dbReference type="EMBL" id="KAI9555336.1"/>
    </source>
</evidence>
<keyword evidence="2" id="KW-1133">Transmembrane helix</keyword>
<protein>
    <submittedName>
        <fullName evidence="3">Uncharacterized protein</fullName>
    </submittedName>
</protein>